<dbReference type="PANTHER" id="PTHR11851">
    <property type="entry name" value="METALLOPROTEASE"/>
    <property type="match status" value="1"/>
</dbReference>
<dbReference type="NCBIfam" id="NF047421">
    <property type="entry name" value="YfmH_fam"/>
    <property type="match status" value="1"/>
</dbReference>
<protein>
    <submittedName>
        <fullName evidence="3">Predicted Zn-dependent peptidase</fullName>
    </submittedName>
</protein>
<feature type="domain" description="Peptidase M16 C-terminal" evidence="2">
    <location>
        <begin position="182"/>
        <end position="362"/>
    </location>
</feature>
<gene>
    <name evidence="3" type="ORF">SAMN04488559_1043</name>
</gene>
<dbReference type="AlphaFoldDB" id="A0A1H9RFM9"/>
<dbReference type="Pfam" id="PF05193">
    <property type="entry name" value="Peptidase_M16_C"/>
    <property type="match status" value="1"/>
</dbReference>
<evidence type="ECO:0000313" key="3">
    <source>
        <dbReference type="EMBL" id="SER71610.1"/>
    </source>
</evidence>
<accession>A0A1H9RFM9</accession>
<dbReference type="InterPro" id="IPR011765">
    <property type="entry name" value="Pept_M16_N"/>
</dbReference>
<evidence type="ECO:0000259" key="1">
    <source>
        <dbReference type="Pfam" id="PF00675"/>
    </source>
</evidence>
<dbReference type="SUPFAM" id="SSF63411">
    <property type="entry name" value="LuxS/MPP-like metallohydrolase"/>
    <property type="match status" value="2"/>
</dbReference>
<dbReference type="PANTHER" id="PTHR11851:SF134">
    <property type="entry name" value="ZINC-DEPENDENT PROTEASE"/>
    <property type="match status" value="1"/>
</dbReference>
<evidence type="ECO:0000313" key="4">
    <source>
        <dbReference type="Proteomes" id="UP000198948"/>
    </source>
</evidence>
<dbReference type="OrthoDB" id="9811314at2"/>
<name>A0A1H9RFM9_9LACT</name>
<dbReference type="Pfam" id="PF00675">
    <property type="entry name" value="Peptidase_M16"/>
    <property type="match status" value="1"/>
</dbReference>
<dbReference type="InterPro" id="IPR011249">
    <property type="entry name" value="Metalloenz_LuxS/M16"/>
</dbReference>
<sequence length="430" mass="48861">MDKQYYAQLDETLYKETLPNGLKVTLLPKNEFHKTYGIFTTNYGSIDRIFVPLGKSEKVTVPDGIAHFLEHKMFEKETGDVFQIFGKQGAAANAFTSFTRTSYLFSSTNHVLKNVGTLLDFVQTPYFTKETVDKEKGIIAQEIKMYDDEPNWRLYFGLIGNLYPLHPIHIDIAGTVESIQEITAEWLYECYHTFYHPSNMNLFVVGKMDPEEMMALIKENQASKQFEPTQPIERFFPADQEEVITPFSSIEMPIKRSKSIVGIKGQPFLLTGKSALAHKVTMNLALSMLFGSTSSNYLRLYDEGIIDDSFSYEYNLDRTFNFVDVGGDAKDPTALSDAVKEILLNVATSSDLTNENLTLVRKRMIGHVLQSMNSLEYIANQYSQEAFEDSNLFDLVPIIESITLAQIKQTISAFMQADRMSVCHMLPKEV</sequence>
<proteinExistence type="predicted"/>
<keyword evidence="4" id="KW-1185">Reference proteome</keyword>
<dbReference type="InterPro" id="IPR007863">
    <property type="entry name" value="Peptidase_M16_C"/>
</dbReference>
<evidence type="ECO:0000259" key="2">
    <source>
        <dbReference type="Pfam" id="PF05193"/>
    </source>
</evidence>
<organism evidence="3 4">
    <name type="scientific">Isobaculum melis</name>
    <dbReference type="NCBI Taxonomy" id="142588"/>
    <lineage>
        <taxon>Bacteria</taxon>
        <taxon>Bacillati</taxon>
        <taxon>Bacillota</taxon>
        <taxon>Bacilli</taxon>
        <taxon>Lactobacillales</taxon>
        <taxon>Carnobacteriaceae</taxon>
        <taxon>Isobaculum</taxon>
    </lineage>
</organism>
<dbReference type="EMBL" id="FOHA01000004">
    <property type="protein sequence ID" value="SER71610.1"/>
    <property type="molecule type" value="Genomic_DNA"/>
</dbReference>
<dbReference type="RefSeq" id="WP_092650726.1">
    <property type="nucleotide sequence ID" value="NZ_FOHA01000004.1"/>
</dbReference>
<dbReference type="InterPro" id="IPR050361">
    <property type="entry name" value="MPP/UQCRC_Complex"/>
</dbReference>
<feature type="domain" description="Peptidase M16 N-terminal" evidence="1">
    <location>
        <begin position="63"/>
        <end position="151"/>
    </location>
</feature>
<dbReference type="Gene3D" id="3.30.830.10">
    <property type="entry name" value="Metalloenzyme, LuxS/M16 peptidase-like"/>
    <property type="match status" value="2"/>
</dbReference>
<dbReference type="STRING" id="142588.SAMN04488559_1043"/>
<dbReference type="GO" id="GO:0046872">
    <property type="term" value="F:metal ion binding"/>
    <property type="evidence" value="ECO:0007669"/>
    <property type="project" value="InterPro"/>
</dbReference>
<reference evidence="3 4" key="1">
    <citation type="submission" date="2016-10" db="EMBL/GenBank/DDBJ databases">
        <authorList>
            <person name="de Groot N.N."/>
        </authorList>
    </citation>
    <scope>NUCLEOTIDE SEQUENCE [LARGE SCALE GENOMIC DNA]</scope>
    <source>
        <strain evidence="3 4">DSM 13760</strain>
    </source>
</reference>
<dbReference type="Proteomes" id="UP000198948">
    <property type="component" value="Unassembled WGS sequence"/>
</dbReference>